<evidence type="ECO:0000313" key="3">
    <source>
        <dbReference type="Proteomes" id="UP000838821"/>
    </source>
</evidence>
<evidence type="ECO:0000313" key="2">
    <source>
        <dbReference type="EMBL" id="CAH1191426.1"/>
    </source>
</evidence>
<proteinExistence type="predicted"/>
<protein>
    <recommendedName>
        <fullName evidence="1">DUF559 domain-containing protein</fullName>
    </recommendedName>
</protein>
<sequence>MSFNQFYEEFIQFQLRERSGEALRRLQEGHGHAEKMFLEVIWWPAVGKFEFLHAEYPISDFKDGVRYLDFAYMRGTHLVCIEIDGYKAHHTDLNRWQFADQLTRQNHLVLDGWKILRFSYDEIKEKPRRCQQLILQMMGSWFGEGNSGPALTLEEREILRIAAQSYAPLLPKTVSEQLHISRNHAGKLLRRLVQLEKLMPSSGTHRIRSYKLPHKINHS</sequence>
<dbReference type="Pfam" id="PF04480">
    <property type="entry name" value="DUF559"/>
    <property type="match status" value="1"/>
</dbReference>
<feature type="domain" description="DUF559" evidence="1">
    <location>
        <begin position="68"/>
        <end position="137"/>
    </location>
</feature>
<comment type="caution">
    <text evidence="2">The sequence shown here is derived from an EMBL/GenBank/DDBJ whole genome shotgun (WGS) entry which is preliminary data.</text>
</comment>
<name>A0ABN8FTA2_9BACL</name>
<dbReference type="RefSeq" id="WP_236283866.1">
    <property type="nucleotide sequence ID" value="NZ_CAKMMW010000001.1"/>
</dbReference>
<keyword evidence="3" id="KW-1185">Reference proteome</keyword>
<evidence type="ECO:0000259" key="1">
    <source>
        <dbReference type="Pfam" id="PF04480"/>
    </source>
</evidence>
<dbReference type="Gene3D" id="3.40.960.10">
    <property type="entry name" value="VSR Endonuclease"/>
    <property type="match status" value="1"/>
</dbReference>
<gene>
    <name evidence="2" type="ORF">PAECIP111891_00001</name>
</gene>
<dbReference type="Proteomes" id="UP000838821">
    <property type="component" value="Unassembled WGS sequence"/>
</dbReference>
<reference evidence="2" key="1">
    <citation type="submission" date="2022-01" db="EMBL/GenBank/DDBJ databases">
        <authorList>
            <person name="Criscuolo A."/>
        </authorList>
    </citation>
    <scope>NUCLEOTIDE SEQUENCE</scope>
    <source>
        <strain evidence="2">CIP111891</strain>
    </source>
</reference>
<organism evidence="2 3">
    <name type="scientific">Paenibacillus allorhizoplanae</name>
    <dbReference type="NCBI Taxonomy" id="2905648"/>
    <lineage>
        <taxon>Bacteria</taxon>
        <taxon>Bacillati</taxon>
        <taxon>Bacillota</taxon>
        <taxon>Bacilli</taxon>
        <taxon>Bacillales</taxon>
        <taxon>Paenibacillaceae</taxon>
        <taxon>Paenibacillus</taxon>
    </lineage>
</organism>
<dbReference type="InterPro" id="IPR007569">
    <property type="entry name" value="DUF559"/>
</dbReference>
<dbReference type="EMBL" id="CAKMMW010000001">
    <property type="protein sequence ID" value="CAH1191426.1"/>
    <property type="molecule type" value="Genomic_DNA"/>
</dbReference>
<accession>A0ABN8FTA2</accession>